<proteinExistence type="predicted"/>
<accession>A0ACC3SBF2</accession>
<gene>
    <name evidence="1" type="ORF">M8818_004544</name>
</gene>
<evidence type="ECO:0000313" key="1">
    <source>
        <dbReference type="EMBL" id="KAK8206710.1"/>
    </source>
</evidence>
<reference evidence="1" key="1">
    <citation type="submission" date="2024-02" db="EMBL/GenBank/DDBJ databases">
        <title>Metagenome Assembled Genome of Zalaria obscura JY119.</title>
        <authorList>
            <person name="Vighnesh L."/>
            <person name="Jagadeeshwari U."/>
            <person name="Venkata Ramana C."/>
            <person name="Sasikala C."/>
        </authorList>
    </citation>
    <scope>NUCLEOTIDE SEQUENCE</scope>
    <source>
        <strain evidence="1">JY119</strain>
    </source>
</reference>
<keyword evidence="2" id="KW-1185">Reference proteome</keyword>
<organism evidence="1 2">
    <name type="scientific">Zalaria obscura</name>
    <dbReference type="NCBI Taxonomy" id="2024903"/>
    <lineage>
        <taxon>Eukaryota</taxon>
        <taxon>Fungi</taxon>
        <taxon>Dikarya</taxon>
        <taxon>Ascomycota</taxon>
        <taxon>Pezizomycotina</taxon>
        <taxon>Dothideomycetes</taxon>
        <taxon>Dothideomycetidae</taxon>
        <taxon>Dothideales</taxon>
        <taxon>Zalariaceae</taxon>
        <taxon>Zalaria</taxon>
    </lineage>
</organism>
<dbReference type="Proteomes" id="UP001320706">
    <property type="component" value="Unassembled WGS sequence"/>
</dbReference>
<protein>
    <submittedName>
        <fullName evidence="1">Uncharacterized protein</fullName>
    </submittedName>
</protein>
<sequence>MYLEAVKRHLKSRPHACTYAPLPYRKGANASPSLIGDSEIGVLVSVALGSDILHTSVIFTKEIENGGLPHDTSRHGHKGPESGA</sequence>
<evidence type="ECO:0000313" key="2">
    <source>
        <dbReference type="Proteomes" id="UP001320706"/>
    </source>
</evidence>
<dbReference type="EMBL" id="JAMKPW020000022">
    <property type="protein sequence ID" value="KAK8206710.1"/>
    <property type="molecule type" value="Genomic_DNA"/>
</dbReference>
<name>A0ACC3SBF2_9PEZI</name>
<comment type="caution">
    <text evidence="1">The sequence shown here is derived from an EMBL/GenBank/DDBJ whole genome shotgun (WGS) entry which is preliminary data.</text>
</comment>